<reference evidence="2" key="1">
    <citation type="journal article" date="2014" name="Proc. Natl. Acad. Sci. U.S.A.">
        <title>Extensive sampling of basidiomycete genomes demonstrates inadequacy of the white-rot/brown-rot paradigm for wood decay fungi.</title>
        <authorList>
            <person name="Riley R."/>
            <person name="Salamov A.A."/>
            <person name="Brown D.W."/>
            <person name="Nagy L.G."/>
            <person name="Floudas D."/>
            <person name="Held B.W."/>
            <person name="Levasseur A."/>
            <person name="Lombard V."/>
            <person name="Morin E."/>
            <person name="Otillar R."/>
            <person name="Lindquist E.A."/>
            <person name="Sun H."/>
            <person name="LaButti K.M."/>
            <person name="Schmutz J."/>
            <person name="Jabbour D."/>
            <person name="Luo H."/>
            <person name="Baker S.E."/>
            <person name="Pisabarro A.G."/>
            <person name="Walton J.D."/>
            <person name="Blanchette R.A."/>
            <person name="Henrissat B."/>
            <person name="Martin F."/>
            <person name="Cullen D."/>
            <person name="Hibbett D.S."/>
            <person name="Grigoriev I.V."/>
        </authorList>
    </citation>
    <scope>NUCLEOTIDE SEQUENCE [LARGE SCALE GENOMIC DNA]</scope>
    <source>
        <strain evidence="2">MUCL 33604</strain>
    </source>
</reference>
<sequence>KDSCLIDLKSAITGFETVDSSSTSINIYALAVMLIIAEHAQKLSEPDFSKAFTKATSECQTSRTILNLHGCLQDTFNSNWSKETIQEWLFQQVIQNLMPL</sequence>
<feature type="non-terminal residue" evidence="1">
    <location>
        <position position="1"/>
    </location>
</feature>
<evidence type="ECO:0000313" key="2">
    <source>
        <dbReference type="Proteomes" id="UP000027265"/>
    </source>
</evidence>
<dbReference type="AlphaFoldDB" id="A0A067PMY8"/>
<name>A0A067PMY8_9AGAM</name>
<dbReference type="HOGENOM" id="CLU_2312784_0_0_1"/>
<dbReference type="Proteomes" id="UP000027265">
    <property type="component" value="Unassembled WGS sequence"/>
</dbReference>
<proteinExistence type="predicted"/>
<keyword evidence="2" id="KW-1185">Reference proteome</keyword>
<accession>A0A067PMY8</accession>
<dbReference type="InParanoid" id="A0A067PMY8"/>
<organism evidence="1 2">
    <name type="scientific">Jaapia argillacea MUCL 33604</name>
    <dbReference type="NCBI Taxonomy" id="933084"/>
    <lineage>
        <taxon>Eukaryota</taxon>
        <taxon>Fungi</taxon>
        <taxon>Dikarya</taxon>
        <taxon>Basidiomycota</taxon>
        <taxon>Agaricomycotina</taxon>
        <taxon>Agaricomycetes</taxon>
        <taxon>Agaricomycetidae</taxon>
        <taxon>Jaapiales</taxon>
        <taxon>Jaapiaceae</taxon>
        <taxon>Jaapia</taxon>
    </lineage>
</organism>
<protein>
    <submittedName>
        <fullName evidence="1">Uncharacterized protein</fullName>
    </submittedName>
</protein>
<gene>
    <name evidence="1" type="ORF">JAAARDRAFT_39931</name>
</gene>
<evidence type="ECO:0000313" key="1">
    <source>
        <dbReference type="EMBL" id="KDQ52667.1"/>
    </source>
</evidence>
<dbReference type="EMBL" id="KL197738">
    <property type="protein sequence ID" value="KDQ52667.1"/>
    <property type="molecule type" value="Genomic_DNA"/>
</dbReference>